<evidence type="ECO:0000313" key="3">
    <source>
        <dbReference type="Proteomes" id="UP000002384"/>
    </source>
</evidence>
<proteinExistence type="predicted"/>
<keyword evidence="1" id="KW-1133">Transmembrane helix</keyword>
<keyword evidence="1" id="KW-0812">Transmembrane</keyword>
<feature type="transmembrane region" description="Helical" evidence="1">
    <location>
        <begin position="6"/>
        <end position="23"/>
    </location>
</feature>
<dbReference type="eggNOG" id="ENOG5030R7X">
    <property type="taxonomic scope" value="Bacteria"/>
</dbReference>
<dbReference type="AlphaFoldDB" id="B7K7A8"/>
<dbReference type="HOGENOM" id="CLU_3268882_0_0_3"/>
<evidence type="ECO:0000256" key="1">
    <source>
        <dbReference type="SAM" id="Phobius"/>
    </source>
</evidence>
<gene>
    <name evidence="2" type="ordered locus">PCC7424_1228</name>
</gene>
<organism evidence="2 3">
    <name type="scientific">Gloeothece citriformis (strain PCC 7424)</name>
    <name type="common">Cyanothece sp. (strain PCC 7424)</name>
    <dbReference type="NCBI Taxonomy" id="65393"/>
    <lineage>
        <taxon>Bacteria</taxon>
        <taxon>Bacillati</taxon>
        <taxon>Cyanobacteriota</taxon>
        <taxon>Cyanophyceae</taxon>
        <taxon>Oscillatoriophycideae</taxon>
        <taxon>Chroococcales</taxon>
        <taxon>Aphanothecaceae</taxon>
        <taxon>Gloeothece</taxon>
        <taxon>Gloeothece citriformis</taxon>
    </lineage>
</organism>
<protein>
    <submittedName>
        <fullName evidence="2">Uncharacterized protein</fullName>
    </submittedName>
</protein>
<dbReference type="RefSeq" id="WP_012598622.1">
    <property type="nucleotide sequence ID" value="NC_011729.1"/>
</dbReference>
<accession>B7K7A8</accession>
<name>B7K7A8_GLOC7</name>
<reference evidence="3" key="1">
    <citation type="journal article" date="2011" name="MBio">
        <title>Novel metabolic attributes of the genus Cyanothece, comprising a group of unicellular nitrogen-fixing Cyanobacteria.</title>
        <authorList>
            <person name="Bandyopadhyay A."/>
            <person name="Elvitigala T."/>
            <person name="Welsh E."/>
            <person name="Stockel J."/>
            <person name="Liberton M."/>
            <person name="Min H."/>
            <person name="Sherman L.A."/>
            <person name="Pakrasi H.B."/>
        </authorList>
    </citation>
    <scope>NUCLEOTIDE SEQUENCE [LARGE SCALE GENOMIC DNA]</scope>
    <source>
        <strain evidence="3">PCC 7424</strain>
    </source>
</reference>
<keyword evidence="3" id="KW-1185">Reference proteome</keyword>
<sequence length="41" mass="4576">MPVLTILLAAVYLLAIYFLLTVAKRFTRLTPHSSRDVGQVS</sequence>
<evidence type="ECO:0000313" key="2">
    <source>
        <dbReference type="EMBL" id="ACK69676.1"/>
    </source>
</evidence>
<dbReference type="KEGG" id="cyc:PCC7424_1228"/>
<keyword evidence="1" id="KW-0472">Membrane</keyword>
<dbReference type="EMBL" id="CP001291">
    <property type="protein sequence ID" value="ACK69676.1"/>
    <property type="molecule type" value="Genomic_DNA"/>
</dbReference>
<dbReference type="Proteomes" id="UP000002384">
    <property type="component" value="Chromosome"/>
</dbReference>